<proteinExistence type="predicted"/>
<name>A0ABT7QY40_9BACT</name>
<protein>
    <submittedName>
        <fullName evidence="1">Uncharacterized protein</fullName>
    </submittedName>
</protein>
<dbReference type="RefSeq" id="WP_289413481.1">
    <property type="nucleotide sequence ID" value="NZ_JAQIBD010000002.1"/>
</dbReference>
<comment type="caution">
    <text evidence="1">The sequence shown here is derived from an EMBL/GenBank/DDBJ whole genome shotgun (WGS) entry which is preliminary data.</text>
</comment>
<accession>A0ABT7QY40</accession>
<evidence type="ECO:0000313" key="2">
    <source>
        <dbReference type="Proteomes" id="UP001169069"/>
    </source>
</evidence>
<dbReference type="EMBL" id="JAQIBD010000002">
    <property type="protein sequence ID" value="MDM5271754.1"/>
    <property type="molecule type" value="Genomic_DNA"/>
</dbReference>
<reference evidence="1" key="1">
    <citation type="submission" date="2023-01" db="EMBL/GenBank/DDBJ databases">
        <title>Sulfurovum sp. zt1-1 genome assembly.</title>
        <authorList>
            <person name="Wang J."/>
        </authorList>
    </citation>
    <scope>NUCLEOTIDE SEQUENCE</scope>
    <source>
        <strain evidence="1">Zt1-1</strain>
    </source>
</reference>
<organism evidence="1 2">
    <name type="scientific">Sulfurovum zhangzhouensis</name>
    <dbReference type="NCBI Taxonomy" id="3019067"/>
    <lineage>
        <taxon>Bacteria</taxon>
        <taxon>Pseudomonadati</taxon>
        <taxon>Campylobacterota</taxon>
        <taxon>Epsilonproteobacteria</taxon>
        <taxon>Campylobacterales</taxon>
        <taxon>Sulfurovaceae</taxon>
        <taxon>Sulfurovum</taxon>
    </lineage>
</organism>
<evidence type="ECO:0000313" key="1">
    <source>
        <dbReference type="EMBL" id="MDM5271754.1"/>
    </source>
</evidence>
<dbReference type="Proteomes" id="UP001169069">
    <property type="component" value="Unassembled WGS sequence"/>
</dbReference>
<keyword evidence="2" id="KW-1185">Reference proteome</keyword>
<gene>
    <name evidence="1" type="ORF">PGH07_06165</name>
</gene>
<sequence>MRAPKGFGKRYFTLASILAYSVEKKLQNQTVKITSLFTQKLSSENEEVDENDPPSDILTCLRTLNAKPCHCNCYYKLRTRIILKINLFIPRCPYYTTWFAFRRTGVHPPIITF</sequence>